<organism evidence="4 5">
    <name type="scientific">Aulographum hederae CBS 113979</name>
    <dbReference type="NCBI Taxonomy" id="1176131"/>
    <lineage>
        <taxon>Eukaryota</taxon>
        <taxon>Fungi</taxon>
        <taxon>Dikarya</taxon>
        <taxon>Ascomycota</taxon>
        <taxon>Pezizomycotina</taxon>
        <taxon>Dothideomycetes</taxon>
        <taxon>Pleosporomycetidae</taxon>
        <taxon>Aulographales</taxon>
        <taxon>Aulographaceae</taxon>
    </lineage>
</organism>
<dbReference type="PANTHER" id="PTHR34502">
    <property type="entry name" value="DUF6594 DOMAIN-CONTAINING PROTEIN-RELATED"/>
    <property type="match status" value="1"/>
</dbReference>
<gene>
    <name evidence="4" type="ORF">K402DRAFT_463031</name>
</gene>
<keyword evidence="2" id="KW-0472">Membrane</keyword>
<dbReference type="Proteomes" id="UP000800041">
    <property type="component" value="Unassembled WGS sequence"/>
</dbReference>
<dbReference type="EMBL" id="ML977153">
    <property type="protein sequence ID" value="KAF1987336.1"/>
    <property type="molecule type" value="Genomic_DNA"/>
</dbReference>
<feature type="transmembrane region" description="Helical" evidence="2">
    <location>
        <begin position="290"/>
        <end position="310"/>
    </location>
</feature>
<evidence type="ECO:0000256" key="2">
    <source>
        <dbReference type="SAM" id="Phobius"/>
    </source>
</evidence>
<feature type="compositionally biased region" description="Low complexity" evidence="1">
    <location>
        <begin position="8"/>
        <end position="19"/>
    </location>
</feature>
<dbReference type="Pfam" id="PF20237">
    <property type="entry name" value="DUF6594"/>
    <property type="match status" value="1"/>
</dbReference>
<reference evidence="4" key="1">
    <citation type="journal article" date="2020" name="Stud. Mycol.">
        <title>101 Dothideomycetes genomes: a test case for predicting lifestyles and emergence of pathogens.</title>
        <authorList>
            <person name="Haridas S."/>
            <person name="Albert R."/>
            <person name="Binder M."/>
            <person name="Bloem J."/>
            <person name="Labutti K."/>
            <person name="Salamov A."/>
            <person name="Andreopoulos B."/>
            <person name="Baker S."/>
            <person name="Barry K."/>
            <person name="Bills G."/>
            <person name="Bluhm B."/>
            <person name="Cannon C."/>
            <person name="Castanera R."/>
            <person name="Culley D."/>
            <person name="Daum C."/>
            <person name="Ezra D."/>
            <person name="Gonzalez J."/>
            <person name="Henrissat B."/>
            <person name="Kuo A."/>
            <person name="Liang C."/>
            <person name="Lipzen A."/>
            <person name="Lutzoni F."/>
            <person name="Magnuson J."/>
            <person name="Mondo S."/>
            <person name="Nolan M."/>
            <person name="Ohm R."/>
            <person name="Pangilinan J."/>
            <person name="Park H.-J."/>
            <person name="Ramirez L."/>
            <person name="Alfaro M."/>
            <person name="Sun H."/>
            <person name="Tritt A."/>
            <person name="Yoshinaga Y."/>
            <person name="Zwiers L.-H."/>
            <person name="Turgeon B."/>
            <person name="Goodwin S."/>
            <person name="Spatafora J."/>
            <person name="Crous P."/>
            <person name="Grigoriev I."/>
        </authorList>
    </citation>
    <scope>NUCLEOTIDE SEQUENCE</scope>
    <source>
        <strain evidence="4">CBS 113979</strain>
    </source>
</reference>
<sequence>MPSDPNHGQSQSGASSSQGNENGIATLPQAHLPNGRHDRIGVENPPTPCTPKIHDEESSTGTMVSAGSERVEQYQGRPEGYPQLAEFMSYDSSFSTYRAFAYPRSRLLLQKGQKVIKLVERLDNLDREDAELENYLLRSRDYEIEHMGTERDELLDELDKELKGYDDLLLRTRSISLIDKPSQCDFESLANYLEAKRPLAPSDELPLTMQDDLISLVNQNHHESSFLDRVIECSLGRVTESIHSIDGVTQHYDKKRWLFRLLSQTIIVFLAMVMLMAPVLLLFLLKSSRVVKVIIVLVFVLVFPITVSLCTRAKEHDVFAATAA</sequence>
<feature type="region of interest" description="Disordered" evidence="1">
    <location>
        <begin position="1"/>
        <end position="76"/>
    </location>
</feature>
<name>A0A6G1H290_9PEZI</name>
<dbReference type="InterPro" id="IPR046529">
    <property type="entry name" value="DUF6594"/>
</dbReference>
<dbReference type="PANTHER" id="PTHR34502:SF3">
    <property type="entry name" value="DUF6594 DOMAIN-CONTAINING PROTEIN"/>
    <property type="match status" value="1"/>
</dbReference>
<keyword evidence="2" id="KW-0812">Transmembrane</keyword>
<feature type="domain" description="DUF6594" evidence="3">
    <location>
        <begin position="81"/>
        <end position="324"/>
    </location>
</feature>
<keyword evidence="2" id="KW-1133">Transmembrane helix</keyword>
<evidence type="ECO:0000313" key="5">
    <source>
        <dbReference type="Proteomes" id="UP000800041"/>
    </source>
</evidence>
<evidence type="ECO:0000256" key="1">
    <source>
        <dbReference type="SAM" id="MobiDB-lite"/>
    </source>
</evidence>
<keyword evidence="5" id="KW-1185">Reference proteome</keyword>
<protein>
    <recommendedName>
        <fullName evidence="3">DUF6594 domain-containing protein</fullName>
    </recommendedName>
</protein>
<dbReference type="AlphaFoldDB" id="A0A6G1H290"/>
<evidence type="ECO:0000259" key="3">
    <source>
        <dbReference type="Pfam" id="PF20237"/>
    </source>
</evidence>
<accession>A0A6G1H290</accession>
<proteinExistence type="predicted"/>
<evidence type="ECO:0000313" key="4">
    <source>
        <dbReference type="EMBL" id="KAF1987336.1"/>
    </source>
</evidence>
<feature type="transmembrane region" description="Helical" evidence="2">
    <location>
        <begin position="261"/>
        <end position="284"/>
    </location>
</feature>